<dbReference type="EMBL" id="CAJOBC010077991">
    <property type="protein sequence ID" value="CAF4264960.1"/>
    <property type="molecule type" value="Genomic_DNA"/>
</dbReference>
<gene>
    <name evidence="9" type="ORF">GPM918_LOCUS32053</name>
    <name evidence="8" type="ORF">OVA965_LOCUS24915</name>
    <name evidence="11" type="ORF">SRO942_LOCUS32709</name>
    <name evidence="10" type="ORF">TMI583_LOCUS25641</name>
</gene>
<dbReference type="SUPFAM" id="SSF49879">
    <property type="entry name" value="SMAD/FHA domain"/>
    <property type="match status" value="1"/>
</dbReference>
<feature type="non-terminal residue" evidence="9">
    <location>
        <position position="489"/>
    </location>
</feature>
<proteinExistence type="inferred from homology"/>
<accession>A0A815J6E9</accession>
<evidence type="ECO:0000256" key="4">
    <source>
        <dbReference type="ARBA" id="ARBA00023175"/>
    </source>
</evidence>
<evidence type="ECO:0000256" key="1">
    <source>
        <dbReference type="ARBA" id="ARBA00022741"/>
    </source>
</evidence>
<dbReference type="InterPro" id="IPR008984">
    <property type="entry name" value="SMAD_FHA_dom_sf"/>
</dbReference>
<dbReference type="InterPro" id="IPR001752">
    <property type="entry name" value="Kinesin_motor_dom"/>
</dbReference>
<dbReference type="EMBL" id="CAJOBA010036755">
    <property type="protein sequence ID" value="CAF4029063.1"/>
    <property type="molecule type" value="Genomic_DNA"/>
</dbReference>
<dbReference type="Proteomes" id="UP000681722">
    <property type="component" value="Unassembled WGS sequence"/>
</dbReference>
<keyword evidence="4 5" id="KW-0505">Motor protein</keyword>
<dbReference type="InterPro" id="IPR019821">
    <property type="entry name" value="Kinesin_motor_CS"/>
</dbReference>
<feature type="domain" description="Kinesin motor" evidence="7">
    <location>
        <begin position="1"/>
        <end position="313"/>
    </location>
</feature>
<dbReference type="EMBL" id="CAJNOK010015215">
    <property type="protein sequence ID" value="CAF1220965.1"/>
    <property type="molecule type" value="Genomic_DNA"/>
</dbReference>
<comment type="caution">
    <text evidence="9">The sequence shown here is derived from an EMBL/GenBank/DDBJ whole genome shotgun (WGS) entry which is preliminary data.</text>
</comment>
<dbReference type="SMART" id="SM00129">
    <property type="entry name" value="KISc"/>
    <property type="match status" value="1"/>
</dbReference>
<dbReference type="GO" id="GO:0005524">
    <property type="term" value="F:ATP binding"/>
    <property type="evidence" value="ECO:0007669"/>
    <property type="project" value="UniProtKB-UniRule"/>
</dbReference>
<dbReference type="Gene3D" id="3.40.850.10">
    <property type="entry name" value="Kinesin motor domain"/>
    <property type="match status" value="1"/>
</dbReference>
<dbReference type="FunFam" id="3.40.850.10:FF:000063">
    <property type="entry name" value="Kinesin-like protein"/>
    <property type="match status" value="1"/>
</dbReference>
<evidence type="ECO:0000313" key="8">
    <source>
        <dbReference type="EMBL" id="CAF1220965.1"/>
    </source>
</evidence>
<protein>
    <recommendedName>
        <fullName evidence="6">Kinesin-like protein</fullName>
    </recommendedName>
</protein>
<organism evidence="9 12">
    <name type="scientific">Didymodactylos carnosus</name>
    <dbReference type="NCBI Taxonomy" id="1234261"/>
    <lineage>
        <taxon>Eukaryota</taxon>
        <taxon>Metazoa</taxon>
        <taxon>Spiralia</taxon>
        <taxon>Gnathifera</taxon>
        <taxon>Rotifera</taxon>
        <taxon>Eurotatoria</taxon>
        <taxon>Bdelloidea</taxon>
        <taxon>Philodinida</taxon>
        <taxon>Philodinidae</taxon>
        <taxon>Didymodactylos</taxon>
    </lineage>
</organism>
<evidence type="ECO:0000256" key="3">
    <source>
        <dbReference type="ARBA" id="ARBA00023054"/>
    </source>
</evidence>
<name>A0A815J6E9_9BILA</name>
<dbReference type="Gene3D" id="2.60.200.20">
    <property type="match status" value="1"/>
</dbReference>
<dbReference type="GO" id="GO:0005874">
    <property type="term" value="C:microtubule"/>
    <property type="evidence" value="ECO:0007669"/>
    <property type="project" value="UniProtKB-KW"/>
</dbReference>
<evidence type="ECO:0000256" key="5">
    <source>
        <dbReference type="PROSITE-ProRule" id="PRU00283"/>
    </source>
</evidence>
<evidence type="ECO:0000259" key="7">
    <source>
        <dbReference type="PROSITE" id="PS50067"/>
    </source>
</evidence>
<evidence type="ECO:0000313" key="10">
    <source>
        <dbReference type="EMBL" id="CAF4029063.1"/>
    </source>
</evidence>
<keyword evidence="6" id="KW-0493">Microtubule</keyword>
<evidence type="ECO:0000256" key="6">
    <source>
        <dbReference type="RuleBase" id="RU000394"/>
    </source>
</evidence>
<dbReference type="PROSITE" id="PS50067">
    <property type="entry name" value="KINESIN_MOTOR_2"/>
    <property type="match status" value="1"/>
</dbReference>
<dbReference type="AlphaFoldDB" id="A0A815J6E9"/>
<keyword evidence="3" id="KW-0175">Coiled coil</keyword>
<dbReference type="Proteomes" id="UP000677228">
    <property type="component" value="Unassembled WGS sequence"/>
</dbReference>
<dbReference type="Pfam" id="PF00225">
    <property type="entry name" value="Kinesin"/>
    <property type="match status" value="1"/>
</dbReference>
<dbReference type="GO" id="GO:0007018">
    <property type="term" value="P:microtubule-based movement"/>
    <property type="evidence" value="ECO:0007669"/>
    <property type="project" value="InterPro"/>
</dbReference>
<dbReference type="GO" id="GO:0008017">
    <property type="term" value="F:microtubule binding"/>
    <property type="evidence" value="ECO:0007669"/>
    <property type="project" value="InterPro"/>
</dbReference>
<dbReference type="InterPro" id="IPR036961">
    <property type="entry name" value="Kinesin_motor_dom_sf"/>
</dbReference>
<keyword evidence="1 5" id="KW-0547">Nucleotide-binding</keyword>
<dbReference type="OrthoDB" id="3176171at2759"/>
<evidence type="ECO:0000313" key="11">
    <source>
        <dbReference type="EMBL" id="CAF4264960.1"/>
    </source>
</evidence>
<dbReference type="GO" id="GO:0003777">
    <property type="term" value="F:microtubule motor activity"/>
    <property type="evidence" value="ECO:0007669"/>
    <property type="project" value="InterPro"/>
</dbReference>
<dbReference type="InterPro" id="IPR027417">
    <property type="entry name" value="P-loop_NTPase"/>
</dbReference>
<dbReference type="PRINTS" id="PR00380">
    <property type="entry name" value="KINESINHEAVY"/>
</dbReference>
<dbReference type="Proteomes" id="UP000663829">
    <property type="component" value="Unassembled WGS sequence"/>
</dbReference>
<evidence type="ECO:0000313" key="9">
    <source>
        <dbReference type="EMBL" id="CAF1375175.1"/>
    </source>
</evidence>
<evidence type="ECO:0000313" key="12">
    <source>
        <dbReference type="Proteomes" id="UP000663829"/>
    </source>
</evidence>
<comment type="similarity">
    <text evidence="5 6">Belongs to the TRAFAC class myosin-kinesin ATPase superfamily. Kinesin family.</text>
</comment>
<dbReference type="PROSITE" id="PS00411">
    <property type="entry name" value="KINESIN_MOTOR_1"/>
    <property type="match status" value="1"/>
</dbReference>
<feature type="binding site" evidence="5">
    <location>
        <begin position="64"/>
        <end position="71"/>
    </location>
    <ligand>
        <name>ATP</name>
        <dbReference type="ChEBI" id="CHEBI:30616"/>
    </ligand>
</feature>
<dbReference type="Proteomes" id="UP000682733">
    <property type="component" value="Unassembled WGS sequence"/>
</dbReference>
<dbReference type="SUPFAM" id="SSF52540">
    <property type="entry name" value="P-loop containing nucleoside triphosphate hydrolases"/>
    <property type="match status" value="1"/>
</dbReference>
<keyword evidence="2 5" id="KW-0067">ATP-binding</keyword>
<evidence type="ECO:0000256" key="2">
    <source>
        <dbReference type="ARBA" id="ARBA00022840"/>
    </source>
</evidence>
<dbReference type="EMBL" id="CAJNOQ010016132">
    <property type="protein sequence ID" value="CAF1375175.1"/>
    <property type="molecule type" value="Genomic_DNA"/>
</dbReference>
<keyword evidence="12" id="KW-1185">Reference proteome</keyword>
<dbReference type="PANTHER" id="PTHR47117">
    <property type="entry name" value="STAR-RELATED LIPID TRANSFER PROTEIN 9"/>
    <property type="match status" value="1"/>
</dbReference>
<sequence length="489" mass="54021">DESKQFSFDYSYWSHDGFIESPTGELTAINGSQYASQQQVFDDLGRDVINNAFAGFNCSLFAYGQTGSGKSYSMIGYGVNRGIVPIACDELFKSIRENENTKTRYEVTLSMLEIYNEQVRDLLTKEFQKGGLNVRQNQTSGSFYAQGLRCIPVGSYSDIEKRVIEGTENRTVAATNMNATSSRAHTVVTITFDQILTTDVGETKKTSVINLVDLAGSERANATGATGDRLKEGANINKSLSALGNVISALADLSSGSKRKIVVPYRESVLTKLLQNALGGNSKTVMIAALSPADINYDETLSTLRYADRAKHIKNTVAINENPVEKLIRELKEENDRLKLLIDTGKYNFTLDPKPGATSQEIEKIRKDIEDEIYAQIRMNQQILQDTKTPWETKLKNARSDGSTRISSSDKKLPYLTNLNEDPMLSYVICYYLKLGETTIGSKQSTICLNGLGIQEKHAIINFSGFDQIVIEATTPGIKIKINGYNLSG</sequence>
<reference evidence="9" key="1">
    <citation type="submission" date="2021-02" db="EMBL/GenBank/DDBJ databases">
        <authorList>
            <person name="Nowell W R."/>
        </authorList>
    </citation>
    <scope>NUCLEOTIDE SEQUENCE</scope>
</reference>